<dbReference type="Proteomes" id="UP000030752">
    <property type="component" value="Unassembled WGS sequence"/>
</dbReference>
<dbReference type="InParanoid" id="W2S3S6"/>
<dbReference type="Pfam" id="PF03009">
    <property type="entry name" value="GDPD"/>
    <property type="match status" value="1"/>
</dbReference>
<dbReference type="VEuPathDB" id="FungiDB:HMPREF1541_01856"/>
<dbReference type="Gene3D" id="3.20.20.190">
    <property type="entry name" value="Phosphatidylinositol (PI) phosphodiesterase"/>
    <property type="match status" value="1"/>
</dbReference>
<dbReference type="InterPro" id="IPR017946">
    <property type="entry name" value="PLC-like_Pdiesterase_TIM-brl"/>
</dbReference>
<evidence type="ECO:0000313" key="4">
    <source>
        <dbReference type="Proteomes" id="UP000030752"/>
    </source>
</evidence>
<keyword evidence="1" id="KW-0732">Signal</keyword>
<dbReference type="SUPFAM" id="SSF51695">
    <property type="entry name" value="PLC-like phosphodiesterases"/>
    <property type="match status" value="1"/>
</dbReference>
<dbReference type="GO" id="GO:0006629">
    <property type="term" value="P:lipid metabolic process"/>
    <property type="evidence" value="ECO:0007669"/>
    <property type="project" value="InterPro"/>
</dbReference>
<dbReference type="OrthoDB" id="1058301at2759"/>
<sequence>MRTANLAVLISSLAPLVLAAQQPYDVHKIIDAFRRPHEDLTILCAHRGLRWNGTADNSYDAYYRASEAGLECIETDIRVSSDGYLPMIHDSGLGRETNVGEVEGQAAYNPFTGQGHNPKVEDSAYSGFIEDLHLRDEAGRVRGETVPTLPGMVQYIHDVGMNVVLQLDFKDEAGVEIAYWQLKNLTNAAGVPANEWCIYKLQANWYRTPEEFEALAWVQDAFASGIQLAYIPVYNSGDMEEWDVLASMKAFAKTNYTISAEINMKSTDGPLRPLKDWVEDEASDDAAFRTSGIFFAIGDFVDPITSPRTYFDTANYTLPDDIRTNNSAFSYQDGRAPRLYDAMVSEDESPDGHDYRTDFGWIIGNAFDWVIADATDELAAMLAMDGKRNVQHLLAKGEAAADEQLALGWYKKARRRAREFQ</sequence>
<proteinExistence type="predicted"/>
<reference evidence="3 4" key="1">
    <citation type="submission" date="2013-03" db="EMBL/GenBank/DDBJ databases">
        <title>The Genome Sequence of Phialophora europaea CBS 101466.</title>
        <authorList>
            <consortium name="The Broad Institute Genomics Platform"/>
            <person name="Cuomo C."/>
            <person name="de Hoog S."/>
            <person name="Gorbushina A."/>
            <person name="Walker B."/>
            <person name="Young S.K."/>
            <person name="Zeng Q."/>
            <person name="Gargeya S."/>
            <person name="Fitzgerald M."/>
            <person name="Haas B."/>
            <person name="Abouelleil A."/>
            <person name="Allen A.W."/>
            <person name="Alvarado L."/>
            <person name="Arachchi H.M."/>
            <person name="Berlin A.M."/>
            <person name="Chapman S.B."/>
            <person name="Gainer-Dewar J."/>
            <person name="Goldberg J."/>
            <person name="Griggs A."/>
            <person name="Gujja S."/>
            <person name="Hansen M."/>
            <person name="Howarth C."/>
            <person name="Imamovic A."/>
            <person name="Ireland A."/>
            <person name="Larimer J."/>
            <person name="McCowan C."/>
            <person name="Murphy C."/>
            <person name="Pearson M."/>
            <person name="Poon T.W."/>
            <person name="Priest M."/>
            <person name="Roberts A."/>
            <person name="Saif S."/>
            <person name="Shea T."/>
            <person name="Sisk P."/>
            <person name="Sykes S."/>
            <person name="Wortman J."/>
            <person name="Nusbaum C."/>
            <person name="Birren B."/>
        </authorList>
    </citation>
    <scope>NUCLEOTIDE SEQUENCE [LARGE SCALE GENOMIC DNA]</scope>
    <source>
        <strain evidence="3 4">CBS 101466</strain>
    </source>
</reference>
<dbReference type="GO" id="GO:0008081">
    <property type="term" value="F:phosphoric diester hydrolase activity"/>
    <property type="evidence" value="ECO:0007669"/>
    <property type="project" value="InterPro"/>
</dbReference>
<dbReference type="eggNOG" id="ENOG502SIAP">
    <property type="taxonomic scope" value="Eukaryota"/>
</dbReference>
<feature type="signal peptide" evidence="1">
    <location>
        <begin position="1"/>
        <end position="19"/>
    </location>
</feature>
<evidence type="ECO:0000313" key="3">
    <source>
        <dbReference type="EMBL" id="ETN42698.1"/>
    </source>
</evidence>
<organism evidence="3 4">
    <name type="scientific">Cyphellophora europaea (strain CBS 101466)</name>
    <name type="common">Phialophora europaea</name>
    <dbReference type="NCBI Taxonomy" id="1220924"/>
    <lineage>
        <taxon>Eukaryota</taxon>
        <taxon>Fungi</taxon>
        <taxon>Dikarya</taxon>
        <taxon>Ascomycota</taxon>
        <taxon>Pezizomycotina</taxon>
        <taxon>Eurotiomycetes</taxon>
        <taxon>Chaetothyriomycetidae</taxon>
        <taxon>Chaetothyriales</taxon>
        <taxon>Cyphellophoraceae</taxon>
        <taxon>Cyphellophora</taxon>
    </lineage>
</organism>
<dbReference type="EMBL" id="KB822718">
    <property type="protein sequence ID" value="ETN42698.1"/>
    <property type="molecule type" value="Genomic_DNA"/>
</dbReference>
<evidence type="ECO:0000259" key="2">
    <source>
        <dbReference type="Pfam" id="PF03009"/>
    </source>
</evidence>
<dbReference type="HOGENOM" id="CLU_051209_0_0_1"/>
<feature type="domain" description="GP-PDE" evidence="2">
    <location>
        <begin position="46"/>
        <end position="175"/>
    </location>
</feature>
<dbReference type="PANTHER" id="PTHR43805:SF1">
    <property type="entry name" value="GP-PDE DOMAIN-CONTAINING PROTEIN"/>
    <property type="match status" value="1"/>
</dbReference>
<name>W2S3S6_CYPE1</name>
<evidence type="ECO:0000256" key="1">
    <source>
        <dbReference type="SAM" id="SignalP"/>
    </source>
</evidence>
<dbReference type="PANTHER" id="PTHR43805">
    <property type="entry name" value="GLYCEROPHOSPHORYL DIESTER PHOSPHODIESTERASE"/>
    <property type="match status" value="1"/>
</dbReference>
<dbReference type="InterPro" id="IPR030395">
    <property type="entry name" value="GP_PDE_dom"/>
</dbReference>
<keyword evidence="4" id="KW-1185">Reference proteome</keyword>
<dbReference type="RefSeq" id="XP_008714434.1">
    <property type="nucleotide sequence ID" value="XM_008716212.1"/>
</dbReference>
<gene>
    <name evidence="3" type="ORF">HMPREF1541_01856</name>
</gene>
<protein>
    <recommendedName>
        <fullName evidence="2">GP-PDE domain-containing protein</fullName>
    </recommendedName>
</protein>
<accession>W2S3S6</accession>
<dbReference type="AlphaFoldDB" id="W2S3S6"/>
<dbReference type="GeneID" id="19969195"/>
<feature type="chain" id="PRO_5004824072" description="GP-PDE domain-containing protein" evidence="1">
    <location>
        <begin position="20"/>
        <end position="421"/>
    </location>
</feature>
<dbReference type="STRING" id="1220924.W2S3S6"/>